<dbReference type="WBParaSite" id="Gr19_v10_g4610.t1">
    <property type="protein sequence ID" value="Gr19_v10_g4610.t1"/>
    <property type="gene ID" value="Gr19_v10_g4610"/>
</dbReference>
<reference evidence="3" key="1">
    <citation type="submission" date="2022-11" db="UniProtKB">
        <authorList>
            <consortium name="WormBaseParasite"/>
        </authorList>
    </citation>
    <scope>IDENTIFICATION</scope>
</reference>
<evidence type="ECO:0000313" key="3">
    <source>
        <dbReference type="WBParaSite" id="Gr19_v10_g4610.t1"/>
    </source>
</evidence>
<dbReference type="Proteomes" id="UP000887572">
    <property type="component" value="Unplaced"/>
</dbReference>
<feature type="signal peptide" evidence="1">
    <location>
        <begin position="1"/>
        <end position="21"/>
    </location>
</feature>
<proteinExistence type="predicted"/>
<keyword evidence="2" id="KW-1185">Reference proteome</keyword>
<sequence>MIQKLPIFFLSICALLLYADATPKLAGTRKRTSAMQPEEVSKMFEKPIKPSKKMAKKSVEVKVNIGQHVEQPGTPQIEEHKVASTSENIDLNAEQPGTPQLAEHAIASTSEIMDPKGQLEELLEMNETLIWEMVLRSENEQITMAVQSEDDLITDLEVEQIIEELQLEDGLIADLEADSEDDIDPDDDLLQWFPAFIFIKLEKFLPNVPKGNGQHKAKLTKLVARRKAEIEHTAQIKQIENSLDTFREELRERIMPGVKLSSPVVKILLDHGINESHDEEKKAFLSKISNKMPTSYANKLFGGIEIATSYLKQAVQIGEWAQNSHFLTSAQLENLPKFVEHNLSELANLRQAMAAKLGIDLAKIGMPQLMASSSPSLDNIFTRNLSEKHAKIKDLARREKAKFNDAQIAATYLFIALRAACAEVGALSTEQSIDIEHEIVHVKQIEDSLDTFRKELRERTMTGVNNVTPAILDTLLDQGINDSREAKNAFLWEMVIQKPTRYVKNVGQFFGGIEIATSYLKQAVQIGEWAQNSHFLTSAQLENLPKFVEHNLSELANLRQAMAAKLGIDLAKIGMPQLMASSSPSLDNIFTRNLSEKHAKIKDLARREKAKFNDAQIAATYLFIALSTASAEVAALEAELLGIKITWRAFQTVGDVSKMAQILQQIR</sequence>
<accession>A0A914HX72</accession>
<evidence type="ECO:0000313" key="2">
    <source>
        <dbReference type="Proteomes" id="UP000887572"/>
    </source>
</evidence>
<organism evidence="2 3">
    <name type="scientific">Globodera rostochiensis</name>
    <name type="common">Golden nematode worm</name>
    <name type="synonym">Heterodera rostochiensis</name>
    <dbReference type="NCBI Taxonomy" id="31243"/>
    <lineage>
        <taxon>Eukaryota</taxon>
        <taxon>Metazoa</taxon>
        <taxon>Ecdysozoa</taxon>
        <taxon>Nematoda</taxon>
        <taxon>Chromadorea</taxon>
        <taxon>Rhabditida</taxon>
        <taxon>Tylenchina</taxon>
        <taxon>Tylenchomorpha</taxon>
        <taxon>Tylenchoidea</taxon>
        <taxon>Heteroderidae</taxon>
        <taxon>Heteroderinae</taxon>
        <taxon>Globodera</taxon>
    </lineage>
</organism>
<name>A0A914HX72_GLORO</name>
<keyword evidence="1" id="KW-0732">Signal</keyword>
<evidence type="ECO:0000256" key="1">
    <source>
        <dbReference type="SAM" id="SignalP"/>
    </source>
</evidence>
<feature type="chain" id="PRO_5037526705" evidence="1">
    <location>
        <begin position="22"/>
        <end position="667"/>
    </location>
</feature>
<protein>
    <submittedName>
        <fullName evidence="3">Uncharacterized protein</fullName>
    </submittedName>
</protein>
<dbReference type="AlphaFoldDB" id="A0A914HX72"/>